<dbReference type="STRING" id="631.CH53_1426"/>
<evidence type="ECO:0000313" key="2">
    <source>
        <dbReference type="Proteomes" id="UP000038750"/>
    </source>
</evidence>
<reference evidence="1 2" key="1">
    <citation type="submission" date="2015-03" db="EMBL/GenBank/DDBJ databases">
        <authorList>
            <person name="Murphy D."/>
        </authorList>
    </citation>
    <scope>NUCLEOTIDE SEQUENCE [LARGE SCALE GENOMIC DNA]</scope>
    <source>
        <strain evidence="1 2">BR165/97</strain>
    </source>
</reference>
<dbReference type="eggNOG" id="ENOG50334S0">
    <property type="taxonomic scope" value="Bacteria"/>
</dbReference>
<dbReference type="EMBL" id="CPZJ01000004">
    <property type="protein sequence ID" value="CNF50562.1"/>
    <property type="molecule type" value="Genomic_DNA"/>
</dbReference>
<dbReference type="Proteomes" id="UP000038750">
    <property type="component" value="Unassembled WGS sequence"/>
</dbReference>
<dbReference type="AlphaFoldDB" id="A0A0T9M2B5"/>
<gene>
    <name evidence="1" type="ORF">ERS008530_01384</name>
</gene>
<protein>
    <submittedName>
        <fullName evidence="1">Pathogenicity island 2 effector protein SseE</fullName>
    </submittedName>
</protein>
<organism evidence="1 2">
    <name type="scientific">Yersinia intermedia</name>
    <dbReference type="NCBI Taxonomy" id="631"/>
    <lineage>
        <taxon>Bacteria</taxon>
        <taxon>Pseudomonadati</taxon>
        <taxon>Pseudomonadota</taxon>
        <taxon>Gammaproteobacteria</taxon>
        <taxon>Enterobacterales</taxon>
        <taxon>Yersiniaceae</taxon>
        <taxon>Yersinia</taxon>
    </lineage>
</organism>
<proteinExistence type="predicted"/>
<sequence length="136" mass="15700">MKFNSQHIEQYLLSKGCVIQSAFFENSTIKLGSEFLFDEYRVIYRIEQRELIICSLEISTEKNTPGNFLALFNFLHKLGKEIADILIVRMLVIDNIANQPLRLMRSRLIRVLIAKGAFSKNIDGNDWLLFDVSTGK</sequence>
<evidence type="ECO:0000313" key="1">
    <source>
        <dbReference type="EMBL" id="CNF50562.1"/>
    </source>
</evidence>
<accession>A0A0T9M2B5</accession>
<dbReference type="OrthoDB" id="6480229at2"/>
<name>A0A0T9M2B5_YERIN</name>
<dbReference type="RefSeq" id="WP_050073211.1">
    <property type="nucleotide sequence ID" value="NZ_CABHXO010000124.1"/>
</dbReference>